<dbReference type="AlphaFoldDB" id="A0A6B0Y5D9"/>
<gene>
    <name evidence="1" type="ORF">F4Y60_09660</name>
</gene>
<sequence length="135" mass="14947">MSSDDLQIMFTGIRWTQAKLPFGCPVFYTGDSRTWPKFVLNGTAIEGHADCDAAAAIQVDNCTGRIGVIAHLPVFVERLVFILQEEAHVFVKTVPINEFGFDCCEGSISIHLNLPDFADSFTLIKQINSIHNMIS</sequence>
<organism evidence="1">
    <name type="scientific">Boseongicola sp. SB0664_bin_43</name>
    <dbReference type="NCBI Taxonomy" id="2604844"/>
    <lineage>
        <taxon>Bacteria</taxon>
        <taxon>Pseudomonadati</taxon>
        <taxon>Pseudomonadota</taxon>
        <taxon>Alphaproteobacteria</taxon>
        <taxon>Rhodobacterales</taxon>
        <taxon>Paracoccaceae</taxon>
        <taxon>Boseongicola</taxon>
    </lineage>
</organism>
<dbReference type="EMBL" id="VXRY01000385">
    <property type="protein sequence ID" value="MXY34336.1"/>
    <property type="molecule type" value="Genomic_DNA"/>
</dbReference>
<reference evidence="1" key="1">
    <citation type="submission" date="2019-09" db="EMBL/GenBank/DDBJ databases">
        <title>Characterisation of the sponge microbiome using genome-centric metagenomics.</title>
        <authorList>
            <person name="Engelberts J.P."/>
            <person name="Robbins S.J."/>
            <person name="De Goeij J.M."/>
            <person name="Aranda M."/>
            <person name="Bell S.C."/>
            <person name="Webster N.S."/>
        </authorList>
    </citation>
    <scope>NUCLEOTIDE SEQUENCE</scope>
    <source>
        <strain evidence="1">SB0664_bin_43</strain>
    </source>
</reference>
<accession>A0A6B0Y5D9</accession>
<protein>
    <submittedName>
        <fullName evidence="1">Uncharacterized protein</fullName>
    </submittedName>
</protein>
<evidence type="ECO:0000313" key="1">
    <source>
        <dbReference type="EMBL" id="MXY34336.1"/>
    </source>
</evidence>
<comment type="caution">
    <text evidence="1">The sequence shown here is derived from an EMBL/GenBank/DDBJ whole genome shotgun (WGS) entry which is preliminary data.</text>
</comment>
<proteinExistence type="predicted"/>
<name>A0A6B0Y5D9_9RHOB</name>